<gene>
    <name evidence="1" type="ORF">GQN54_10140</name>
</gene>
<dbReference type="Proteomes" id="UP000470771">
    <property type="component" value="Unassembled WGS sequence"/>
</dbReference>
<name>A0A6N9NN06_9FLAO</name>
<comment type="caution">
    <text evidence="1">The sequence shown here is derived from an EMBL/GenBank/DDBJ whole genome shotgun (WGS) entry which is preliminary data.</text>
</comment>
<accession>A0A6N9NN06</accession>
<reference evidence="1 2" key="1">
    <citation type="submission" date="2019-12" db="EMBL/GenBank/DDBJ databases">
        <authorList>
            <person name="Zhao J."/>
        </authorList>
    </citation>
    <scope>NUCLEOTIDE SEQUENCE [LARGE SCALE GENOMIC DNA]</scope>
    <source>
        <strain evidence="1 2">S-15</strain>
    </source>
</reference>
<dbReference type="RefSeq" id="WP_160633423.1">
    <property type="nucleotide sequence ID" value="NZ_WWNE01000007.1"/>
</dbReference>
<dbReference type="Pfam" id="PF09837">
    <property type="entry name" value="DUF2064"/>
    <property type="match status" value="1"/>
</dbReference>
<dbReference type="EMBL" id="WWNE01000007">
    <property type="protein sequence ID" value="NBG66477.1"/>
    <property type="molecule type" value="Genomic_DNA"/>
</dbReference>
<organism evidence="1 2">
    <name type="scientific">Acidiluteibacter ferrifornacis</name>
    <dbReference type="NCBI Taxonomy" id="2692424"/>
    <lineage>
        <taxon>Bacteria</taxon>
        <taxon>Pseudomonadati</taxon>
        <taxon>Bacteroidota</taxon>
        <taxon>Flavobacteriia</taxon>
        <taxon>Flavobacteriales</taxon>
        <taxon>Cryomorphaceae</taxon>
        <taxon>Acidiluteibacter</taxon>
    </lineage>
</organism>
<dbReference type="PANTHER" id="PTHR36529">
    <property type="entry name" value="SLL1095 PROTEIN"/>
    <property type="match status" value="1"/>
</dbReference>
<proteinExistence type="predicted"/>
<dbReference type="AlphaFoldDB" id="A0A6N9NN06"/>
<evidence type="ECO:0000313" key="2">
    <source>
        <dbReference type="Proteomes" id="UP000470771"/>
    </source>
</evidence>
<dbReference type="Gene3D" id="3.90.550.10">
    <property type="entry name" value="Spore Coat Polysaccharide Biosynthesis Protein SpsA, Chain A"/>
    <property type="match status" value="1"/>
</dbReference>
<evidence type="ECO:0000313" key="1">
    <source>
        <dbReference type="EMBL" id="NBG66477.1"/>
    </source>
</evidence>
<dbReference type="SUPFAM" id="SSF53448">
    <property type="entry name" value="Nucleotide-diphospho-sugar transferases"/>
    <property type="match status" value="1"/>
</dbReference>
<keyword evidence="2" id="KW-1185">Reference proteome</keyword>
<sequence>MSYDLDEVKKDSLINNTAILFFDHSKKQEATLRLIAPRIDSNAVKTVLGSLRKQALSLANQTNFPVFEFHSEGEKEFGLELYEAYQSIFSLGYNAVVAIGNDCPTLEVDDILLAAKCVSKDHLVLGPALDGGTYLIGIHKDTFSQSQFLNLDWQQPSLLHSFDDFVKENNKSCLLLSPKGDMDTPEEFRNAFHSHIAFLDFARSIVASFQFQLLELKKCILLTFPHFQFSLRGPPVMM</sequence>
<dbReference type="InterPro" id="IPR018641">
    <property type="entry name" value="Trfase_1_rSAM/seldom-assoc"/>
</dbReference>
<protein>
    <submittedName>
        <fullName evidence="1">DUF2064 domain-containing protein</fullName>
    </submittedName>
</protein>
<dbReference type="InterPro" id="IPR029044">
    <property type="entry name" value="Nucleotide-diphossugar_trans"/>
</dbReference>
<dbReference type="PANTHER" id="PTHR36529:SF1">
    <property type="entry name" value="GLYCOSYLTRANSFERASE"/>
    <property type="match status" value="1"/>
</dbReference>